<evidence type="ECO:0000313" key="1">
    <source>
        <dbReference type="EMBL" id="GAG08310.1"/>
    </source>
</evidence>
<comment type="caution">
    <text evidence="1">The sequence shown here is derived from an EMBL/GenBank/DDBJ whole genome shotgun (WGS) entry which is preliminary data.</text>
</comment>
<organism evidence="1">
    <name type="scientific">marine sediment metagenome</name>
    <dbReference type="NCBI Taxonomy" id="412755"/>
    <lineage>
        <taxon>unclassified sequences</taxon>
        <taxon>metagenomes</taxon>
        <taxon>ecological metagenomes</taxon>
    </lineage>
</organism>
<dbReference type="EMBL" id="BARS01025797">
    <property type="protein sequence ID" value="GAG08310.1"/>
    <property type="molecule type" value="Genomic_DNA"/>
</dbReference>
<protein>
    <submittedName>
        <fullName evidence="1">Uncharacterized protein</fullName>
    </submittedName>
</protein>
<gene>
    <name evidence="1" type="ORF">S01H1_40726</name>
</gene>
<sequence>MFGLVKREDLRRLEGVVQELCPHKVLLTGDMTPYVFECQLCGKPFSEKLERSKVLRMMLSDK</sequence>
<accession>X0URH3</accession>
<dbReference type="AlphaFoldDB" id="X0URH3"/>
<name>X0URH3_9ZZZZ</name>
<proteinExistence type="predicted"/>
<reference evidence="1" key="1">
    <citation type="journal article" date="2014" name="Front. Microbiol.">
        <title>High frequency of phylogenetically diverse reductive dehalogenase-homologous genes in deep subseafloor sedimentary metagenomes.</title>
        <authorList>
            <person name="Kawai M."/>
            <person name="Futagami T."/>
            <person name="Toyoda A."/>
            <person name="Takaki Y."/>
            <person name="Nishi S."/>
            <person name="Hori S."/>
            <person name="Arai W."/>
            <person name="Tsubouchi T."/>
            <person name="Morono Y."/>
            <person name="Uchiyama I."/>
            <person name="Ito T."/>
            <person name="Fujiyama A."/>
            <person name="Inagaki F."/>
            <person name="Takami H."/>
        </authorList>
    </citation>
    <scope>NUCLEOTIDE SEQUENCE</scope>
    <source>
        <strain evidence="1">Expedition CK06-06</strain>
    </source>
</reference>